<dbReference type="STRING" id="486041.B0DYN8"/>
<reference evidence="2 3" key="1">
    <citation type="journal article" date="2008" name="Nature">
        <title>The genome of Laccaria bicolor provides insights into mycorrhizal symbiosis.</title>
        <authorList>
            <person name="Martin F."/>
            <person name="Aerts A."/>
            <person name="Ahren D."/>
            <person name="Brun A."/>
            <person name="Danchin E.G.J."/>
            <person name="Duchaussoy F."/>
            <person name="Gibon J."/>
            <person name="Kohler A."/>
            <person name="Lindquist E."/>
            <person name="Pereda V."/>
            <person name="Salamov A."/>
            <person name="Shapiro H.J."/>
            <person name="Wuyts J."/>
            <person name="Blaudez D."/>
            <person name="Buee M."/>
            <person name="Brokstein P."/>
            <person name="Canbaeck B."/>
            <person name="Cohen D."/>
            <person name="Courty P.E."/>
            <person name="Coutinho P.M."/>
            <person name="Delaruelle C."/>
            <person name="Detter J.C."/>
            <person name="Deveau A."/>
            <person name="DiFazio S."/>
            <person name="Duplessis S."/>
            <person name="Fraissinet-Tachet L."/>
            <person name="Lucic E."/>
            <person name="Frey-Klett P."/>
            <person name="Fourrey C."/>
            <person name="Feussner I."/>
            <person name="Gay G."/>
            <person name="Grimwood J."/>
            <person name="Hoegger P.J."/>
            <person name="Jain P."/>
            <person name="Kilaru S."/>
            <person name="Labbe J."/>
            <person name="Lin Y.C."/>
            <person name="Legue V."/>
            <person name="Le Tacon F."/>
            <person name="Marmeisse R."/>
            <person name="Melayah D."/>
            <person name="Montanini B."/>
            <person name="Muratet M."/>
            <person name="Nehls U."/>
            <person name="Niculita-Hirzel H."/>
            <person name="Oudot-Le Secq M.P."/>
            <person name="Peter M."/>
            <person name="Quesneville H."/>
            <person name="Rajashekar B."/>
            <person name="Reich M."/>
            <person name="Rouhier N."/>
            <person name="Schmutz J."/>
            <person name="Yin T."/>
            <person name="Chalot M."/>
            <person name="Henrissat B."/>
            <person name="Kuees U."/>
            <person name="Lucas S."/>
            <person name="Van de Peer Y."/>
            <person name="Podila G.K."/>
            <person name="Polle A."/>
            <person name="Pukkila P.J."/>
            <person name="Richardson P.M."/>
            <person name="Rouze P."/>
            <person name="Sanders I.R."/>
            <person name="Stajich J.E."/>
            <person name="Tunlid A."/>
            <person name="Tuskan G."/>
            <person name="Grigoriev I.V."/>
        </authorList>
    </citation>
    <scope>NUCLEOTIDE SEQUENCE [LARGE SCALE GENOMIC DNA]</scope>
    <source>
        <strain evidence="3">S238N-H82 / ATCC MYA-4686</strain>
    </source>
</reference>
<dbReference type="GeneID" id="6084679"/>
<protein>
    <submittedName>
        <fullName evidence="2">Predicted protein</fullName>
    </submittedName>
</protein>
<gene>
    <name evidence="2" type="ORF">LACBIDRAFT_314489</name>
</gene>
<evidence type="ECO:0000313" key="3">
    <source>
        <dbReference type="Proteomes" id="UP000001194"/>
    </source>
</evidence>
<keyword evidence="3" id="KW-1185">Reference proteome</keyword>
<dbReference type="OrthoDB" id="3025558at2759"/>
<feature type="chain" id="PRO_5002749561" evidence="1">
    <location>
        <begin position="19"/>
        <end position="191"/>
    </location>
</feature>
<organism evidence="3">
    <name type="scientific">Laccaria bicolor (strain S238N-H82 / ATCC MYA-4686)</name>
    <name type="common">Bicoloured deceiver</name>
    <name type="synonym">Laccaria laccata var. bicolor</name>
    <dbReference type="NCBI Taxonomy" id="486041"/>
    <lineage>
        <taxon>Eukaryota</taxon>
        <taxon>Fungi</taxon>
        <taxon>Dikarya</taxon>
        <taxon>Basidiomycota</taxon>
        <taxon>Agaricomycotina</taxon>
        <taxon>Agaricomycetes</taxon>
        <taxon>Agaricomycetidae</taxon>
        <taxon>Agaricales</taxon>
        <taxon>Agaricineae</taxon>
        <taxon>Hydnangiaceae</taxon>
        <taxon>Laccaria</taxon>
    </lineage>
</organism>
<sequence length="191" mass="20717">MATAVAGIVLSAIGVAKGIGDTGVALFGGEDTLKRKRHWMQCSVKNETQYELVLADSYFDSGEYYDAPHATIPKFSVASFSVCNRTGLAGVSGGNLWTMELDNKTELKFSLGYTDPVVGSRKSGAIVGHKAKDGYEGATQYGTNSKSGEYKGKDDKNTPTYFFFTLTAVTGHHTIYTIRQTVTDTEWQIDV</sequence>
<dbReference type="Proteomes" id="UP000001194">
    <property type="component" value="Unassembled WGS sequence"/>
</dbReference>
<dbReference type="Gene3D" id="2.60.270.50">
    <property type="match status" value="1"/>
</dbReference>
<dbReference type="KEGG" id="lbc:LACBIDRAFT_314489"/>
<keyword evidence="1" id="KW-0732">Signal</keyword>
<dbReference type="InParanoid" id="B0DYN8"/>
<dbReference type="HOGENOM" id="CLU_123991_0_0_1"/>
<proteinExistence type="predicted"/>
<name>B0DYN8_LACBS</name>
<evidence type="ECO:0000313" key="2">
    <source>
        <dbReference type="EMBL" id="EDR00324.1"/>
    </source>
</evidence>
<dbReference type="AlphaFoldDB" id="B0DYN8"/>
<dbReference type="EMBL" id="DS547151">
    <property type="protein sequence ID" value="EDR00324.1"/>
    <property type="molecule type" value="Genomic_DNA"/>
</dbReference>
<evidence type="ECO:0000256" key="1">
    <source>
        <dbReference type="SAM" id="SignalP"/>
    </source>
</evidence>
<accession>B0DYN8</accession>
<feature type="signal peptide" evidence="1">
    <location>
        <begin position="1"/>
        <end position="18"/>
    </location>
</feature>
<dbReference type="RefSeq" id="XP_001889076.1">
    <property type="nucleotide sequence ID" value="XM_001889041.1"/>
</dbReference>